<dbReference type="Gene3D" id="3.80.10.10">
    <property type="entry name" value="Ribonuclease Inhibitor"/>
    <property type="match status" value="2"/>
</dbReference>
<dbReference type="Proteomes" id="UP000554482">
    <property type="component" value="Unassembled WGS sequence"/>
</dbReference>
<reference evidence="1 2" key="1">
    <citation type="submission" date="2020-06" db="EMBL/GenBank/DDBJ databases">
        <title>Transcriptomic and genomic resources for Thalictrum thalictroides and T. hernandezii: Facilitating candidate gene discovery in an emerging model plant lineage.</title>
        <authorList>
            <person name="Arias T."/>
            <person name="Riano-Pachon D.M."/>
            <person name="Di Stilio V.S."/>
        </authorList>
    </citation>
    <scope>NUCLEOTIDE SEQUENCE [LARGE SCALE GENOMIC DNA]</scope>
    <source>
        <strain evidence="2">cv. WT478/WT964</strain>
        <tissue evidence="1">Leaves</tissue>
    </source>
</reference>
<sequence length="251" mass="28461">VSWLLIHDVCISDSGSEARVFATSFVMKLVRTFTQVSILNKFERMVITQIGKLPVLSKHSAMVKLILRECGLLEELPHLTLQRLQMLDLSGSINFKTFKDDSFDKLQKPKTLNLSETQVANLPTLSKCRELRHLILRKCLKLEELPHLNTLEKLELLDLSSAISFKLFKDESFGKKEELHELNLSETQVVQIPSLSECYNLRKLILTGCLKLKILPNLDALSRLIVLDLSGAISLIEFHHQSTGLKLLTST</sequence>
<gene>
    <name evidence="1" type="ORF">FRX31_030667</name>
</gene>
<dbReference type="OrthoDB" id="122245at2759"/>
<evidence type="ECO:0000313" key="2">
    <source>
        <dbReference type="Proteomes" id="UP000554482"/>
    </source>
</evidence>
<dbReference type="InterPro" id="IPR032675">
    <property type="entry name" value="LRR_dom_sf"/>
</dbReference>
<dbReference type="AlphaFoldDB" id="A0A7J6V6E4"/>
<organism evidence="1 2">
    <name type="scientific">Thalictrum thalictroides</name>
    <name type="common">Rue-anemone</name>
    <name type="synonym">Anemone thalictroides</name>
    <dbReference type="NCBI Taxonomy" id="46969"/>
    <lineage>
        <taxon>Eukaryota</taxon>
        <taxon>Viridiplantae</taxon>
        <taxon>Streptophyta</taxon>
        <taxon>Embryophyta</taxon>
        <taxon>Tracheophyta</taxon>
        <taxon>Spermatophyta</taxon>
        <taxon>Magnoliopsida</taxon>
        <taxon>Ranunculales</taxon>
        <taxon>Ranunculaceae</taxon>
        <taxon>Thalictroideae</taxon>
        <taxon>Thalictrum</taxon>
    </lineage>
</organism>
<dbReference type="EMBL" id="JABWDY010038402">
    <property type="protein sequence ID" value="KAF5179745.1"/>
    <property type="molecule type" value="Genomic_DNA"/>
</dbReference>
<dbReference type="PANTHER" id="PTHR47186">
    <property type="entry name" value="LEUCINE-RICH REPEAT-CONTAINING PROTEIN 57"/>
    <property type="match status" value="1"/>
</dbReference>
<feature type="non-terminal residue" evidence="1">
    <location>
        <position position="1"/>
    </location>
</feature>
<comment type="caution">
    <text evidence="1">The sequence shown here is derived from an EMBL/GenBank/DDBJ whole genome shotgun (WGS) entry which is preliminary data.</text>
</comment>
<dbReference type="PANTHER" id="PTHR47186:SF3">
    <property type="entry name" value="OS09G0267800 PROTEIN"/>
    <property type="match status" value="1"/>
</dbReference>
<accession>A0A7J6V6E4</accession>
<keyword evidence="2" id="KW-1185">Reference proteome</keyword>
<evidence type="ECO:0000313" key="1">
    <source>
        <dbReference type="EMBL" id="KAF5179745.1"/>
    </source>
</evidence>
<dbReference type="SUPFAM" id="SSF52058">
    <property type="entry name" value="L domain-like"/>
    <property type="match status" value="1"/>
</dbReference>
<protein>
    <submittedName>
        <fullName evidence="1">Nb-arc domain containing disease resistance protein</fullName>
    </submittedName>
</protein>
<name>A0A7J6V6E4_THATH</name>
<proteinExistence type="predicted"/>